<comment type="subcellular location">
    <subcellularLocation>
        <location evidence="1">Cell membrane</location>
        <topology evidence="1">Multi-pass membrane protein</topology>
    </subcellularLocation>
</comment>
<feature type="transmembrane region" description="Helical" evidence="6">
    <location>
        <begin position="158"/>
        <end position="178"/>
    </location>
</feature>
<evidence type="ECO:0000256" key="1">
    <source>
        <dbReference type="ARBA" id="ARBA00004651"/>
    </source>
</evidence>
<dbReference type="Proteomes" id="UP001387293">
    <property type="component" value="Unassembled WGS sequence"/>
</dbReference>
<dbReference type="InterPro" id="IPR036259">
    <property type="entry name" value="MFS_trans_sf"/>
</dbReference>
<dbReference type="EMBL" id="JAPYKS010000018">
    <property type="protein sequence ID" value="MEI9411611.1"/>
    <property type="molecule type" value="Genomic_DNA"/>
</dbReference>
<dbReference type="InterPro" id="IPR020846">
    <property type="entry name" value="MFS_dom"/>
</dbReference>
<feature type="transmembrane region" description="Helical" evidence="6">
    <location>
        <begin position="127"/>
        <end position="146"/>
    </location>
</feature>
<reference evidence="8 9" key="1">
    <citation type="submission" date="2022-12" db="EMBL/GenBank/DDBJ databases">
        <authorList>
            <person name="Muema E."/>
        </authorList>
    </citation>
    <scope>NUCLEOTIDE SEQUENCE [LARGE SCALE GENOMIC DNA]</scope>
    <source>
        <strain evidence="9">1326</strain>
    </source>
</reference>
<dbReference type="InterPro" id="IPR050189">
    <property type="entry name" value="MFS_Efflux_Transporters"/>
</dbReference>
<evidence type="ECO:0000256" key="5">
    <source>
        <dbReference type="ARBA" id="ARBA00023136"/>
    </source>
</evidence>
<dbReference type="PANTHER" id="PTHR43124:SF8">
    <property type="entry name" value="INNER MEMBRANE TRANSPORT PROTEIN YDHP"/>
    <property type="match status" value="1"/>
</dbReference>
<feature type="transmembrane region" description="Helical" evidence="6">
    <location>
        <begin position="42"/>
        <end position="62"/>
    </location>
</feature>
<keyword evidence="4 6" id="KW-1133">Transmembrane helix</keyword>
<evidence type="ECO:0000256" key="2">
    <source>
        <dbReference type="ARBA" id="ARBA00022475"/>
    </source>
</evidence>
<dbReference type="Pfam" id="PF07690">
    <property type="entry name" value="MFS_1"/>
    <property type="match status" value="1"/>
</dbReference>
<feature type="transmembrane region" description="Helical" evidence="6">
    <location>
        <begin position="325"/>
        <end position="348"/>
    </location>
</feature>
<feature type="transmembrane region" description="Helical" evidence="6">
    <location>
        <begin position="203"/>
        <end position="226"/>
    </location>
</feature>
<feature type="domain" description="Major facilitator superfamily (MFS) profile" evidence="7">
    <location>
        <begin position="4"/>
        <end position="380"/>
    </location>
</feature>
<dbReference type="InterPro" id="IPR011701">
    <property type="entry name" value="MFS"/>
</dbReference>
<protein>
    <submittedName>
        <fullName evidence="8">MFS transporter</fullName>
    </submittedName>
</protein>
<evidence type="ECO:0000313" key="9">
    <source>
        <dbReference type="Proteomes" id="UP001387293"/>
    </source>
</evidence>
<evidence type="ECO:0000256" key="3">
    <source>
        <dbReference type="ARBA" id="ARBA00022692"/>
    </source>
</evidence>
<dbReference type="PROSITE" id="PS50850">
    <property type="entry name" value="MFS"/>
    <property type="match status" value="1"/>
</dbReference>
<keyword evidence="5 6" id="KW-0472">Membrane</keyword>
<feature type="transmembrane region" description="Helical" evidence="6">
    <location>
        <begin position="69"/>
        <end position="89"/>
    </location>
</feature>
<organism evidence="8 9">
    <name type="scientific">Mesorhizobium salmacidum</name>
    <dbReference type="NCBI Taxonomy" id="3015171"/>
    <lineage>
        <taxon>Bacteria</taxon>
        <taxon>Pseudomonadati</taxon>
        <taxon>Pseudomonadota</taxon>
        <taxon>Alphaproteobacteria</taxon>
        <taxon>Hyphomicrobiales</taxon>
        <taxon>Phyllobacteriaceae</taxon>
        <taxon>Mesorhizobium</taxon>
    </lineage>
</organism>
<sequence length="394" mass="40632">MSLPLIALFIAAFAFGTTEFVIAGVLPQVAQGLGVSVPSAGYLVSGYACGIAIGGPLLALATKSLPRKTLLLGLAVAFTLGQAACALAPDFTSMLLLRIAVAVAHGAYFGVAMVVAVGLVREDQRGMAVAVILSGLTVSNVIGVPAGTAIGNIWGWRATFWVMGALGVAATLAMAALLPRTTGYQAKAASLASEVRVLARQQVWTSLILMLMLMLGQFCLFTYITPTLLEVTGLDENLVPWVLLLNGVGATLGVFLGGKLSDWKLMPSLITMLALQAVTLAVIYAVSPYPVPMVVAIIVWGGLNFAIGTPIQTRILSWTADASGLAASLIPSGFNIGIALAASLGAAMLNAGYGYRSLPVVGAFAMLVAVIVAVLSHLWERRSDISPPVPAAAE</sequence>
<feature type="transmembrane region" description="Helical" evidence="6">
    <location>
        <begin position="360"/>
        <end position="379"/>
    </location>
</feature>
<keyword evidence="9" id="KW-1185">Reference proteome</keyword>
<dbReference type="Gene3D" id="1.20.1250.20">
    <property type="entry name" value="MFS general substrate transporter like domains"/>
    <property type="match status" value="2"/>
</dbReference>
<name>A0ABU8L2G8_9HYPH</name>
<dbReference type="SUPFAM" id="SSF103473">
    <property type="entry name" value="MFS general substrate transporter"/>
    <property type="match status" value="1"/>
</dbReference>
<feature type="transmembrane region" description="Helical" evidence="6">
    <location>
        <begin position="269"/>
        <end position="287"/>
    </location>
</feature>
<comment type="caution">
    <text evidence="8">The sequence shown here is derived from an EMBL/GenBank/DDBJ whole genome shotgun (WGS) entry which is preliminary data.</text>
</comment>
<dbReference type="RefSeq" id="WP_337108115.1">
    <property type="nucleotide sequence ID" value="NZ_JAPYKS010000018.1"/>
</dbReference>
<accession>A0ABU8L2G8</accession>
<evidence type="ECO:0000256" key="6">
    <source>
        <dbReference type="SAM" id="Phobius"/>
    </source>
</evidence>
<keyword evidence="3 6" id="KW-0812">Transmembrane</keyword>
<evidence type="ECO:0000256" key="4">
    <source>
        <dbReference type="ARBA" id="ARBA00022989"/>
    </source>
</evidence>
<keyword evidence="2" id="KW-1003">Cell membrane</keyword>
<proteinExistence type="predicted"/>
<feature type="transmembrane region" description="Helical" evidence="6">
    <location>
        <begin position="95"/>
        <end position="120"/>
    </location>
</feature>
<feature type="transmembrane region" description="Helical" evidence="6">
    <location>
        <begin position="238"/>
        <end position="257"/>
    </location>
</feature>
<evidence type="ECO:0000259" key="7">
    <source>
        <dbReference type="PROSITE" id="PS50850"/>
    </source>
</evidence>
<feature type="transmembrane region" description="Helical" evidence="6">
    <location>
        <begin position="293"/>
        <end position="313"/>
    </location>
</feature>
<dbReference type="CDD" id="cd17324">
    <property type="entry name" value="MFS_NepI_like"/>
    <property type="match status" value="1"/>
</dbReference>
<dbReference type="PANTHER" id="PTHR43124">
    <property type="entry name" value="PURINE EFFLUX PUMP PBUE"/>
    <property type="match status" value="1"/>
</dbReference>
<evidence type="ECO:0000313" key="8">
    <source>
        <dbReference type="EMBL" id="MEI9411611.1"/>
    </source>
</evidence>
<gene>
    <name evidence="8" type="ORF">O7A60_22975</name>
</gene>